<sequence length="705" mass="79241">MPPKNHKKKASGRPPPKGISAEYIGEIENADGWFLIIQQLGKHLNLPDLTTRSGLRKVHAEFDTIYRRLNATYEQNSGNVKIMGAVAGTYAQMCVDVLLRDKLFEKGFLDKMIPLLKHNDTRHLVLRALSNITHHGGEDVRVAVASQANNIAQTLLDFPDDRVGAELSVAVLSHSLVAVVFFEKQSIDQKLFNSLNMQLIFRSVIAASKHKAASPYIIGHASELITMATLNCTKACHDVPETISLLVAGLRSKDWSHRCSCLGGLIRLPRRDAEDDTRNLDPQRLMDSVRRGFPDNIADILMNYGTTSCDTYITLQSTSEFTKAMTTYSQDRNRDIYPLALKIAELIPRNEFSIVQGAWQSEDPRTGAWEIMDIGLPFTWWADSLPHCARSLREHNHPDLADMLDIKYAIMQQRLPQAFEMARRGLERNPNFAYYHYARSLTADAELGLKSSKKGLKCRESSPFIRFQLLQRSVQHAGDLGISKLQDVREIGDSAWKEGTAFLLSALEDSRLFIKEAPPDNRYMKNVLYYNILLRLAIEGPDISVDLHELNATRKQLKITEEIANFVGVGTPKTGMRVTQDIVLKRYAAAATEWGDVIIKRDADSEIVDTQPHTHAPTSSQTVDASIAAWVEGLSLEDTAKPPKPCRPARTNPTITSNYVALYRCSWCENPSAVLKRCVRCTKTRYCDEGCQKAHWKEHKKVCKA</sequence>
<dbReference type="SUPFAM" id="SSF48371">
    <property type="entry name" value="ARM repeat"/>
    <property type="match status" value="1"/>
</dbReference>
<evidence type="ECO:0000256" key="2">
    <source>
        <dbReference type="ARBA" id="ARBA00022771"/>
    </source>
</evidence>
<accession>A0A0D7B064</accession>
<dbReference type="Gene3D" id="1.25.10.10">
    <property type="entry name" value="Leucine-rich Repeat Variant"/>
    <property type="match status" value="1"/>
</dbReference>
<evidence type="ECO:0000256" key="4">
    <source>
        <dbReference type="PROSITE-ProRule" id="PRU00134"/>
    </source>
</evidence>
<dbReference type="OrthoDB" id="341421at2759"/>
<dbReference type="Proteomes" id="UP000054007">
    <property type="component" value="Unassembled WGS sequence"/>
</dbReference>
<dbReference type="EMBL" id="KN880685">
    <property type="protein sequence ID" value="KIY63600.1"/>
    <property type="molecule type" value="Genomic_DNA"/>
</dbReference>
<dbReference type="InterPro" id="IPR016024">
    <property type="entry name" value="ARM-type_fold"/>
</dbReference>
<dbReference type="SUPFAM" id="SSF144232">
    <property type="entry name" value="HIT/MYND zinc finger-like"/>
    <property type="match status" value="1"/>
</dbReference>
<dbReference type="STRING" id="1314674.A0A0D7B064"/>
<dbReference type="PROSITE" id="PS50865">
    <property type="entry name" value="ZF_MYND_2"/>
    <property type="match status" value="1"/>
</dbReference>
<evidence type="ECO:0000259" key="5">
    <source>
        <dbReference type="PROSITE" id="PS50865"/>
    </source>
</evidence>
<evidence type="ECO:0000256" key="1">
    <source>
        <dbReference type="ARBA" id="ARBA00022723"/>
    </source>
</evidence>
<keyword evidence="2 4" id="KW-0863">Zinc-finger</keyword>
<dbReference type="InterPro" id="IPR002893">
    <property type="entry name" value="Znf_MYND"/>
</dbReference>
<dbReference type="AlphaFoldDB" id="A0A0D7B064"/>
<name>A0A0D7B064_9AGAR</name>
<protein>
    <recommendedName>
        <fullName evidence="5">MYND-type domain-containing protein</fullName>
    </recommendedName>
</protein>
<keyword evidence="7" id="KW-1185">Reference proteome</keyword>
<keyword evidence="1" id="KW-0479">Metal-binding</keyword>
<dbReference type="Gene3D" id="6.10.140.2220">
    <property type="match status" value="1"/>
</dbReference>
<proteinExistence type="predicted"/>
<evidence type="ECO:0000313" key="6">
    <source>
        <dbReference type="EMBL" id="KIY63600.1"/>
    </source>
</evidence>
<feature type="domain" description="MYND-type" evidence="5">
    <location>
        <begin position="665"/>
        <end position="703"/>
    </location>
</feature>
<reference evidence="6 7" key="1">
    <citation type="journal article" date="2015" name="Fungal Genet. Biol.">
        <title>Evolution of novel wood decay mechanisms in Agaricales revealed by the genome sequences of Fistulina hepatica and Cylindrobasidium torrendii.</title>
        <authorList>
            <person name="Floudas D."/>
            <person name="Held B.W."/>
            <person name="Riley R."/>
            <person name="Nagy L.G."/>
            <person name="Koehler G."/>
            <person name="Ransdell A.S."/>
            <person name="Younus H."/>
            <person name="Chow J."/>
            <person name="Chiniquy J."/>
            <person name="Lipzen A."/>
            <person name="Tritt A."/>
            <person name="Sun H."/>
            <person name="Haridas S."/>
            <person name="LaButti K."/>
            <person name="Ohm R.A."/>
            <person name="Kues U."/>
            <person name="Blanchette R.A."/>
            <person name="Grigoriev I.V."/>
            <person name="Minto R.E."/>
            <person name="Hibbett D.S."/>
        </authorList>
    </citation>
    <scope>NUCLEOTIDE SEQUENCE [LARGE SCALE GENOMIC DNA]</scope>
    <source>
        <strain evidence="6 7">FP15055 ss-10</strain>
    </source>
</reference>
<dbReference type="Pfam" id="PF01753">
    <property type="entry name" value="zf-MYND"/>
    <property type="match status" value="1"/>
</dbReference>
<dbReference type="InterPro" id="IPR011989">
    <property type="entry name" value="ARM-like"/>
</dbReference>
<keyword evidence="3" id="KW-0862">Zinc</keyword>
<gene>
    <name evidence="6" type="ORF">CYLTODRAFT_425967</name>
</gene>
<evidence type="ECO:0000256" key="3">
    <source>
        <dbReference type="ARBA" id="ARBA00022833"/>
    </source>
</evidence>
<organism evidence="6 7">
    <name type="scientific">Cylindrobasidium torrendii FP15055 ss-10</name>
    <dbReference type="NCBI Taxonomy" id="1314674"/>
    <lineage>
        <taxon>Eukaryota</taxon>
        <taxon>Fungi</taxon>
        <taxon>Dikarya</taxon>
        <taxon>Basidiomycota</taxon>
        <taxon>Agaricomycotina</taxon>
        <taxon>Agaricomycetes</taxon>
        <taxon>Agaricomycetidae</taxon>
        <taxon>Agaricales</taxon>
        <taxon>Marasmiineae</taxon>
        <taxon>Physalacriaceae</taxon>
        <taxon>Cylindrobasidium</taxon>
    </lineage>
</organism>
<evidence type="ECO:0000313" key="7">
    <source>
        <dbReference type="Proteomes" id="UP000054007"/>
    </source>
</evidence>
<dbReference type="GO" id="GO:0008270">
    <property type="term" value="F:zinc ion binding"/>
    <property type="evidence" value="ECO:0007669"/>
    <property type="project" value="UniProtKB-KW"/>
</dbReference>
<dbReference type="PROSITE" id="PS01360">
    <property type="entry name" value="ZF_MYND_1"/>
    <property type="match status" value="1"/>
</dbReference>